<evidence type="ECO:0000256" key="8">
    <source>
        <dbReference type="SAM" id="Phobius"/>
    </source>
</evidence>
<evidence type="ECO:0008006" key="14">
    <source>
        <dbReference type="Google" id="ProtNLM"/>
    </source>
</evidence>
<feature type="domain" description="CSC1/OSCA1-like 7TM region" evidence="9">
    <location>
        <begin position="368"/>
        <end position="636"/>
    </location>
</feature>
<keyword evidence="6 8" id="KW-0472">Membrane</keyword>
<dbReference type="Proteomes" id="UP000829196">
    <property type="component" value="Unassembled WGS sequence"/>
</dbReference>
<dbReference type="Pfam" id="PF13967">
    <property type="entry name" value="RSN1_TM"/>
    <property type="match status" value="1"/>
</dbReference>
<feature type="transmembrane region" description="Helical" evidence="8">
    <location>
        <begin position="615"/>
        <end position="635"/>
    </location>
</feature>
<keyword evidence="4 8" id="KW-0812">Transmembrane</keyword>
<evidence type="ECO:0000256" key="5">
    <source>
        <dbReference type="ARBA" id="ARBA00022989"/>
    </source>
</evidence>
<dbReference type="AlphaFoldDB" id="A0A8T3AMP3"/>
<dbReference type="GO" id="GO:0005886">
    <property type="term" value="C:plasma membrane"/>
    <property type="evidence" value="ECO:0007669"/>
    <property type="project" value="TreeGrafter"/>
</dbReference>
<gene>
    <name evidence="12" type="ORF">KFK09_020804</name>
</gene>
<sequence length="725" mass="81857">MDFSSFLTSLGTSFVIFVVLMLFFTWLSRKPGNQVVYFPSRILRGLEPWEGARRSRSPVAWIREAFAATEADIVASAGVDAAVYLIFLSSVLGIFVLSGLLLLPVLLPIAVTDHAYKSLSETNSNATFNNLDKLAMGNVHAKSSRLWAFLLANYWVSFVTFYVLWKSYKHVSDLRAATRSSQAVRPEDYAVLVRDIPADLQGQSRKEQVDSYFRALHPDTFYKSMVVTDNKQANKIWEELEGYKKKLARAEVVFAESKTTSNPEGTRPNNKTGFLGLIGEKVDTINYCNEKINELAAKLEIEQKETLKDKQQAAALVFFSSRAAAVSASQTLHAQMVDTWTVTEAPEPRQLIWKNLTKKFYERQIWQYGVYGIVFLTVVFYMIPIAAISAFTTLQNLRKYLPFLKVIVNQKAVKTILEAYLPQLALIIFLALLPALLLFLSKAEGIPSQGHVIRAASGKYFYFIVFNVFLGVTIGGTLFGALKTITKTPKKIVNLLADSLPPNATFFVTYVALQFFVGYGLELSRLVPLIIFHLKKKYLCKTEAEVKEAWAPGDFGYANRVPSNMLIMMVVFCYSVISPIIIPFGAVYFGLGWLIARNQALNVYVPSYESYGRMWPHIHSRIVASLIIFQVLMFGYLGLKKFYYAPLMIPLIILSFIFAYTCNKRFYQSFFNTPLEIAYKDTKETPNLDSVYAAYIPPCLKPEKPDDVVENYEDAKTNVSRTSSV</sequence>
<accession>A0A8T3AMP3</accession>
<feature type="transmembrane region" description="Helical" evidence="8">
    <location>
        <begin position="83"/>
        <end position="111"/>
    </location>
</feature>
<keyword evidence="7" id="KW-0407">Ion channel</keyword>
<comment type="similarity">
    <text evidence="2">Belongs to the CSC1 (TC 1.A.17) family.</text>
</comment>
<reference evidence="12" key="1">
    <citation type="journal article" date="2022" name="Front. Genet.">
        <title>Chromosome-Scale Assembly of the Dendrobium nobile Genome Provides Insights Into the Molecular Mechanism of the Biosynthesis of the Medicinal Active Ingredient of Dendrobium.</title>
        <authorList>
            <person name="Xu Q."/>
            <person name="Niu S.-C."/>
            <person name="Li K.-L."/>
            <person name="Zheng P.-J."/>
            <person name="Zhang X.-J."/>
            <person name="Jia Y."/>
            <person name="Liu Y."/>
            <person name="Niu Y.-X."/>
            <person name="Yu L.-H."/>
            <person name="Chen D.-F."/>
            <person name="Zhang G.-Q."/>
        </authorList>
    </citation>
    <scope>NUCLEOTIDE SEQUENCE</scope>
    <source>
        <tissue evidence="12">Leaf</tissue>
    </source>
</reference>
<dbReference type="Pfam" id="PF14703">
    <property type="entry name" value="PHM7_cyt"/>
    <property type="match status" value="1"/>
</dbReference>
<dbReference type="InterPro" id="IPR003864">
    <property type="entry name" value="CSC1/OSCA1-like_7TM"/>
</dbReference>
<evidence type="ECO:0000256" key="1">
    <source>
        <dbReference type="ARBA" id="ARBA00004141"/>
    </source>
</evidence>
<proteinExistence type="inferred from homology"/>
<keyword evidence="7" id="KW-0406">Ion transport</keyword>
<feature type="transmembrane region" description="Helical" evidence="8">
    <location>
        <begin position="420"/>
        <end position="440"/>
    </location>
</feature>
<protein>
    <recommendedName>
        <fullName evidence="14">CSC1-like protein ERD4</fullName>
    </recommendedName>
</protein>
<feature type="transmembrane region" description="Helical" evidence="8">
    <location>
        <begin position="566"/>
        <end position="595"/>
    </location>
</feature>
<feature type="transmembrane region" description="Helical" evidence="8">
    <location>
        <begin position="6"/>
        <end position="27"/>
    </location>
</feature>
<evidence type="ECO:0000259" key="10">
    <source>
        <dbReference type="Pfam" id="PF13967"/>
    </source>
</evidence>
<dbReference type="PANTHER" id="PTHR13018:SF100">
    <property type="entry name" value="CSC1-LIKE PROTEIN ERD4"/>
    <property type="match status" value="1"/>
</dbReference>
<evidence type="ECO:0000256" key="3">
    <source>
        <dbReference type="ARBA" id="ARBA00022448"/>
    </source>
</evidence>
<organism evidence="12 13">
    <name type="scientific">Dendrobium nobile</name>
    <name type="common">Orchid</name>
    <dbReference type="NCBI Taxonomy" id="94219"/>
    <lineage>
        <taxon>Eukaryota</taxon>
        <taxon>Viridiplantae</taxon>
        <taxon>Streptophyta</taxon>
        <taxon>Embryophyta</taxon>
        <taxon>Tracheophyta</taxon>
        <taxon>Spermatophyta</taxon>
        <taxon>Magnoliopsida</taxon>
        <taxon>Liliopsida</taxon>
        <taxon>Asparagales</taxon>
        <taxon>Orchidaceae</taxon>
        <taxon>Epidendroideae</taxon>
        <taxon>Malaxideae</taxon>
        <taxon>Dendrobiinae</taxon>
        <taxon>Dendrobium</taxon>
    </lineage>
</organism>
<dbReference type="GO" id="GO:0005227">
    <property type="term" value="F:calcium-activated cation channel activity"/>
    <property type="evidence" value="ECO:0007669"/>
    <property type="project" value="InterPro"/>
</dbReference>
<comment type="caution">
    <text evidence="12">The sequence shown here is derived from an EMBL/GenBank/DDBJ whole genome shotgun (WGS) entry which is preliminary data.</text>
</comment>
<evidence type="ECO:0000313" key="12">
    <source>
        <dbReference type="EMBL" id="KAI0497573.1"/>
    </source>
</evidence>
<keyword evidence="13" id="KW-1185">Reference proteome</keyword>
<feature type="transmembrane region" description="Helical" evidence="8">
    <location>
        <begin position="642"/>
        <end position="660"/>
    </location>
</feature>
<feature type="transmembrane region" description="Helical" evidence="8">
    <location>
        <begin position="368"/>
        <end position="391"/>
    </location>
</feature>
<dbReference type="OrthoDB" id="1689567at2759"/>
<comment type="subcellular location">
    <subcellularLocation>
        <location evidence="1">Membrane</location>
        <topology evidence="1">Multi-pass membrane protein</topology>
    </subcellularLocation>
</comment>
<dbReference type="SMR" id="A0A8T3AMP3"/>
<dbReference type="PANTHER" id="PTHR13018">
    <property type="entry name" value="PROBABLE MEMBRANE PROTEIN DUF221-RELATED"/>
    <property type="match status" value="1"/>
</dbReference>
<dbReference type="InterPro" id="IPR045122">
    <property type="entry name" value="Csc1-like"/>
</dbReference>
<name>A0A8T3AMP3_DENNO</name>
<evidence type="ECO:0000259" key="9">
    <source>
        <dbReference type="Pfam" id="PF02714"/>
    </source>
</evidence>
<feature type="transmembrane region" description="Helical" evidence="8">
    <location>
        <begin position="146"/>
        <end position="165"/>
    </location>
</feature>
<evidence type="ECO:0000256" key="7">
    <source>
        <dbReference type="ARBA" id="ARBA00023303"/>
    </source>
</evidence>
<feature type="transmembrane region" description="Helical" evidence="8">
    <location>
        <begin position="502"/>
        <end position="521"/>
    </location>
</feature>
<feature type="domain" description="CSC1/OSCA1-like cytosolic" evidence="11">
    <location>
        <begin position="188"/>
        <end position="355"/>
    </location>
</feature>
<feature type="transmembrane region" description="Helical" evidence="8">
    <location>
        <begin position="460"/>
        <end position="482"/>
    </location>
</feature>
<keyword evidence="3" id="KW-0813">Transport</keyword>
<evidence type="ECO:0000313" key="13">
    <source>
        <dbReference type="Proteomes" id="UP000829196"/>
    </source>
</evidence>
<dbReference type="InterPro" id="IPR027815">
    <property type="entry name" value="CSC1/OSCA1-like_cyt"/>
</dbReference>
<evidence type="ECO:0000259" key="11">
    <source>
        <dbReference type="Pfam" id="PF14703"/>
    </source>
</evidence>
<evidence type="ECO:0000256" key="2">
    <source>
        <dbReference type="ARBA" id="ARBA00007779"/>
    </source>
</evidence>
<dbReference type="EMBL" id="JAGYWB010000015">
    <property type="protein sequence ID" value="KAI0497573.1"/>
    <property type="molecule type" value="Genomic_DNA"/>
</dbReference>
<feature type="domain" description="CSC1/OSCA1-like N-terminal transmembrane" evidence="10">
    <location>
        <begin position="5"/>
        <end position="166"/>
    </location>
</feature>
<dbReference type="Pfam" id="PF02714">
    <property type="entry name" value="RSN1_7TM"/>
    <property type="match status" value="1"/>
</dbReference>
<keyword evidence="5 8" id="KW-1133">Transmembrane helix</keyword>
<evidence type="ECO:0000256" key="6">
    <source>
        <dbReference type="ARBA" id="ARBA00023136"/>
    </source>
</evidence>
<dbReference type="InterPro" id="IPR032880">
    <property type="entry name" value="CSC1/OSCA1-like_N"/>
</dbReference>
<evidence type="ECO:0000256" key="4">
    <source>
        <dbReference type="ARBA" id="ARBA00022692"/>
    </source>
</evidence>